<proteinExistence type="inferred from homology"/>
<dbReference type="PRINTS" id="PR00502">
    <property type="entry name" value="NUDIXFAMILY"/>
</dbReference>
<dbReference type="PANTHER" id="PTHR12992">
    <property type="entry name" value="NUDIX HYDROLASE"/>
    <property type="match status" value="1"/>
</dbReference>
<dbReference type="Proteomes" id="UP001060261">
    <property type="component" value="Chromosome"/>
</dbReference>
<dbReference type="InterPro" id="IPR015797">
    <property type="entry name" value="NUDIX_hydrolase-like_dom_sf"/>
</dbReference>
<evidence type="ECO:0000256" key="7">
    <source>
        <dbReference type="RuleBase" id="RU003476"/>
    </source>
</evidence>
<keyword evidence="5" id="KW-0460">Magnesium</keyword>
<evidence type="ECO:0000256" key="4">
    <source>
        <dbReference type="ARBA" id="ARBA00022801"/>
    </source>
</evidence>
<dbReference type="InterPro" id="IPR020476">
    <property type="entry name" value="Nudix_hydrolase"/>
</dbReference>
<dbReference type="Gene3D" id="3.90.79.10">
    <property type="entry name" value="Nucleoside Triphosphate Pyrophosphohydrolase"/>
    <property type="match status" value="1"/>
</dbReference>
<dbReference type="InterPro" id="IPR000086">
    <property type="entry name" value="NUDIX_hydrolase_dom"/>
</dbReference>
<dbReference type="InterPro" id="IPR045121">
    <property type="entry name" value="CoAse"/>
</dbReference>
<comment type="similarity">
    <text evidence="7">Belongs to the Nudix hydrolase family.</text>
</comment>
<dbReference type="RefSeq" id="WP_260560086.1">
    <property type="nucleotide sequence ID" value="NZ_BAABEC010000026.1"/>
</dbReference>
<dbReference type="PROSITE" id="PS51462">
    <property type="entry name" value="NUDIX"/>
    <property type="match status" value="1"/>
</dbReference>
<evidence type="ECO:0000256" key="1">
    <source>
        <dbReference type="ARBA" id="ARBA00001936"/>
    </source>
</evidence>
<dbReference type="PROSITE" id="PS00893">
    <property type="entry name" value="NUDIX_BOX"/>
    <property type="match status" value="1"/>
</dbReference>
<dbReference type="CDD" id="cd03426">
    <property type="entry name" value="NUDIX_CoAse_Nudt7"/>
    <property type="match status" value="1"/>
</dbReference>
<reference evidence="9" key="1">
    <citation type="submission" date="2022-09" db="EMBL/GenBank/DDBJ databases">
        <title>genome sequence of Deinococcus rubellus.</title>
        <authorList>
            <person name="Srinivasan S."/>
        </authorList>
    </citation>
    <scope>NUCLEOTIDE SEQUENCE</scope>
    <source>
        <strain evidence="9">Ant6</strain>
    </source>
</reference>
<gene>
    <name evidence="9" type="ORF">N0D28_13890</name>
</gene>
<keyword evidence="3" id="KW-0479">Metal-binding</keyword>
<dbReference type="PANTHER" id="PTHR12992:SF11">
    <property type="entry name" value="MITOCHONDRIAL COENZYME A DIPHOSPHATASE NUDT8"/>
    <property type="match status" value="1"/>
</dbReference>
<dbReference type="SUPFAM" id="SSF55811">
    <property type="entry name" value="Nudix"/>
    <property type="match status" value="1"/>
</dbReference>
<evidence type="ECO:0000313" key="9">
    <source>
        <dbReference type="EMBL" id="UWX63806.1"/>
    </source>
</evidence>
<dbReference type="InterPro" id="IPR020084">
    <property type="entry name" value="NUDIX_hydrolase_CS"/>
</dbReference>
<dbReference type="EMBL" id="CP104213">
    <property type="protein sequence ID" value="UWX63806.1"/>
    <property type="molecule type" value="Genomic_DNA"/>
</dbReference>
<accession>A0ABY5YFT6</accession>
<feature type="domain" description="Nudix hydrolase" evidence="8">
    <location>
        <begin position="38"/>
        <end position="167"/>
    </location>
</feature>
<comment type="cofactor">
    <cofactor evidence="2">
        <name>Mg(2+)</name>
        <dbReference type="ChEBI" id="CHEBI:18420"/>
    </cofactor>
</comment>
<keyword evidence="6" id="KW-0464">Manganese</keyword>
<evidence type="ECO:0000259" key="8">
    <source>
        <dbReference type="PROSITE" id="PS51462"/>
    </source>
</evidence>
<keyword evidence="10" id="KW-1185">Reference proteome</keyword>
<evidence type="ECO:0000256" key="2">
    <source>
        <dbReference type="ARBA" id="ARBA00001946"/>
    </source>
</evidence>
<organism evidence="9 10">
    <name type="scientific">Deinococcus rubellus</name>
    <dbReference type="NCBI Taxonomy" id="1889240"/>
    <lineage>
        <taxon>Bacteria</taxon>
        <taxon>Thermotogati</taxon>
        <taxon>Deinococcota</taxon>
        <taxon>Deinococci</taxon>
        <taxon>Deinococcales</taxon>
        <taxon>Deinococcaceae</taxon>
        <taxon>Deinococcus</taxon>
    </lineage>
</organism>
<keyword evidence="4 7" id="KW-0378">Hydrolase</keyword>
<protein>
    <submittedName>
        <fullName evidence="9">CoA pyrophosphatase</fullName>
    </submittedName>
</protein>
<evidence type="ECO:0000256" key="6">
    <source>
        <dbReference type="ARBA" id="ARBA00023211"/>
    </source>
</evidence>
<evidence type="ECO:0000313" key="10">
    <source>
        <dbReference type="Proteomes" id="UP001060261"/>
    </source>
</evidence>
<evidence type="ECO:0000256" key="5">
    <source>
        <dbReference type="ARBA" id="ARBA00022842"/>
    </source>
</evidence>
<sequence>MKRAPVSDGPFQSMLPESDPWADWQLGRTRRRLHLPHYRAAAVLVGLTREPDPRVLLTLRSSDLPTHQGQISFPGGSLETGESVVEAALREAWEEVGLEREAVSVLGELDDVFTPAGFHVTPVLARLDAAPRLSLSAEVSAILLPPLSELRALEQPAERRSGPDGQMFLLYRYPWQQHDIWGMTARVVHDVLSSGVT</sequence>
<comment type="cofactor">
    <cofactor evidence="1">
        <name>Mn(2+)</name>
        <dbReference type="ChEBI" id="CHEBI:29035"/>
    </cofactor>
</comment>
<dbReference type="Pfam" id="PF00293">
    <property type="entry name" value="NUDIX"/>
    <property type="match status" value="1"/>
</dbReference>
<evidence type="ECO:0000256" key="3">
    <source>
        <dbReference type="ARBA" id="ARBA00022723"/>
    </source>
</evidence>
<name>A0ABY5YFT6_9DEIO</name>